<comment type="caution">
    <text evidence="1">The sequence shown here is derived from an EMBL/GenBank/DDBJ whole genome shotgun (WGS) entry which is preliminary data.</text>
</comment>
<dbReference type="AlphaFoldDB" id="A0A5B0KPB3"/>
<evidence type="ECO:0000313" key="1">
    <source>
        <dbReference type="EMBL" id="KAA1053218.1"/>
    </source>
</evidence>
<sequence>MNIPPSTITNIPVPGWPVRFSSDELLRFEPPIGEAEARWWWSNFIDGGRDLYPRRLAEWFVSDMPGKLWCKYTVVSVEQERLSFEIGGLDDTGENIWYSGFTVNIDDNNFFKDLTFIESGYQNEDLGTLLMSRCYELARLLKLDQIRLHAMWAGAYAWARFGFIPNKAEWNDTMKANVTSRLLVLKKDIPHKLFLEMLRFLESEDPAVVWSIADERYPVPSAEMSDEDGQPLQIPLGRALLAESGTSWYGFLDLSDQLAVERFEEYVGVV</sequence>
<evidence type="ECO:0000313" key="2">
    <source>
        <dbReference type="Proteomes" id="UP000325333"/>
    </source>
</evidence>
<dbReference type="Proteomes" id="UP000325333">
    <property type="component" value="Unassembled WGS sequence"/>
</dbReference>
<proteinExistence type="predicted"/>
<protein>
    <submittedName>
        <fullName evidence="1">Uncharacterized protein</fullName>
    </submittedName>
</protein>
<organism evidence="1 2">
    <name type="scientific">Azospirillum argentinense</name>
    <dbReference type="NCBI Taxonomy" id="2970906"/>
    <lineage>
        <taxon>Bacteria</taxon>
        <taxon>Pseudomonadati</taxon>
        <taxon>Pseudomonadota</taxon>
        <taxon>Alphaproteobacteria</taxon>
        <taxon>Rhodospirillales</taxon>
        <taxon>Azospirillaceae</taxon>
        <taxon>Azospirillum</taxon>
    </lineage>
</organism>
<dbReference type="InterPro" id="IPR016181">
    <property type="entry name" value="Acyl_CoA_acyltransferase"/>
</dbReference>
<gene>
    <name evidence="1" type="ORF">FH063_003137</name>
</gene>
<dbReference type="SUPFAM" id="SSF55729">
    <property type="entry name" value="Acyl-CoA N-acyltransferases (Nat)"/>
    <property type="match status" value="1"/>
</dbReference>
<accession>A0A5B0KPB3</accession>
<reference evidence="1 2" key="1">
    <citation type="submission" date="2019-07" db="EMBL/GenBank/DDBJ databases">
        <title>Genome sequencing of the stress-tolerant strain Azospirillum brasilense Az19.</title>
        <authorList>
            <person name="Maroniche G.A."/>
            <person name="Garcia J.E."/>
            <person name="Pagnussat L."/>
            <person name="Amenta M."/>
            <person name="Creus C.M."/>
        </authorList>
    </citation>
    <scope>NUCLEOTIDE SEQUENCE [LARGE SCALE GENOMIC DNA]</scope>
    <source>
        <strain evidence="1 2">Az19</strain>
    </source>
</reference>
<name>A0A5B0KPB3_9PROT</name>
<dbReference type="EMBL" id="VEWN01000017">
    <property type="protein sequence ID" value="KAA1053218.1"/>
    <property type="molecule type" value="Genomic_DNA"/>
</dbReference>